<geneLocation type="plasmid" evidence="1 2">
    <name>pSAM1</name>
</geneLocation>
<proteinExistence type="predicted"/>
<dbReference type="SUPFAM" id="SSF52540">
    <property type="entry name" value="P-loop containing nucleoside triphosphate hydrolases"/>
    <property type="match status" value="1"/>
</dbReference>
<evidence type="ECO:0000313" key="2">
    <source>
        <dbReference type="Proteomes" id="UP000061018"/>
    </source>
</evidence>
<dbReference type="AlphaFoldDB" id="A0A0K2B666"/>
<dbReference type="Gene3D" id="3.40.50.300">
    <property type="entry name" value="P-loop containing nucleotide triphosphate hydrolases"/>
    <property type="match status" value="1"/>
</dbReference>
<reference evidence="2" key="1">
    <citation type="journal article" date="2015" name="J. Biotechnol.">
        <title>Complete genome sequence of Streptomyces ambofaciens ATCC 23877, the spiramycin producer.</title>
        <authorList>
            <person name="Thibessard A."/>
            <person name="Haas D."/>
            <person name="Gerbaud C."/>
            <person name="Aigle B."/>
            <person name="Lautru S."/>
            <person name="Pernodet J.L."/>
            <person name="Leblond P."/>
        </authorList>
    </citation>
    <scope>NUCLEOTIDE SEQUENCE [LARGE SCALE GENOMIC DNA]</scope>
    <source>
        <strain evidence="2">ATCC 23877 / 3486 / DSM 40053 / JCM 4204 / NBRC 12836 / NRRL B-2516</strain>
        <plasmid evidence="2">pSAM1</plasmid>
    </source>
</reference>
<protein>
    <submittedName>
        <fullName evidence="1">Uncharacterized protein</fullName>
    </submittedName>
</protein>
<evidence type="ECO:0000313" key="1">
    <source>
        <dbReference type="EMBL" id="AKZ60728.1"/>
    </source>
</evidence>
<name>A0A0K2B666_STRA7</name>
<dbReference type="EMBL" id="CP012383">
    <property type="protein sequence ID" value="AKZ60728.1"/>
    <property type="molecule type" value="Genomic_DNA"/>
</dbReference>
<dbReference type="InterPro" id="IPR027417">
    <property type="entry name" value="P-loop_NTPase"/>
</dbReference>
<dbReference type="RefSeq" id="WP_053143223.1">
    <property type="nucleotide sequence ID" value="NZ_CP012383.1"/>
</dbReference>
<organism evidence="1 2">
    <name type="scientific">Streptomyces ambofaciens (strain ATCC 23877 / 3486 / DSM 40053 / JCM 4204 / NBRC 12836 / NRRL B-2516)</name>
    <dbReference type="NCBI Taxonomy" id="278992"/>
    <lineage>
        <taxon>Bacteria</taxon>
        <taxon>Bacillati</taxon>
        <taxon>Actinomycetota</taxon>
        <taxon>Actinomycetes</taxon>
        <taxon>Kitasatosporales</taxon>
        <taxon>Streptomycetaceae</taxon>
        <taxon>Streptomyces</taxon>
    </lineage>
</organism>
<gene>
    <name evidence="1" type="ORF">SAM23877_p019</name>
</gene>
<sequence>MPLLDTPWPPINEMIDLRPGSVTTVASLPTAGRSTFTLNMALHNALKGTCTLYTSSEIDAESLTEKAVSALYGIDLRHREAPLGGWDVFSARTKAEVVSLPLYLHAATQETPEAAFEAGTVTSGQRGRKVRLWVLDSLAHFSPFVHADDGVWDFEQSMTQLRRIAEREQMAIVVTACAENQSEDELLTLEHVPSPVVKLSDQVLMLHREGAYWQNGPASDVAIVTRLKPELEKPATLRFKPRLCRFSSLEIDI</sequence>
<dbReference type="Proteomes" id="UP000061018">
    <property type="component" value="Plasmid pSAM1"/>
</dbReference>
<accession>A0A0K2B666</accession>
<dbReference type="KEGG" id="samb:SAM23877_p019"/>
<keyword evidence="1" id="KW-0614">Plasmid</keyword>